<keyword evidence="1" id="KW-0812">Transmembrane</keyword>
<organism evidence="2 3">
    <name type="scientific">Mycoplasma tullyi</name>
    <dbReference type="NCBI Taxonomy" id="1612150"/>
    <lineage>
        <taxon>Bacteria</taxon>
        <taxon>Bacillati</taxon>
        <taxon>Mycoplasmatota</taxon>
        <taxon>Mollicutes</taxon>
        <taxon>Mycoplasmataceae</taxon>
        <taxon>Mycoplasma</taxon>
    </lineage>
</organism>
<feature type="transmembrane region" description="Helical" evidence="1">
    <location>
        <begin position="391"/>
        <end position="411"/>
    </location>
</feature>
<keyword evidence="1" id="KW-1133">Transmembrane helix</keyword>
<dbReference type="RefSeq" id="WP_182078664.1">
    <property type="nucleotide sequence ID" value="NZ_CP059674.1"/>
</dbReference>
<feature type="transmembrane region" description="Helical" evidence="1">
    <location>
        <begin position="160"/>
        <end position="182"/>
    </location>
</feature>
<feature type="transmembrane region" description="Helical" evidence="1">
    <location>
        <begin position="226"/>
        <end position="248"/>
    </location>
</feature>
<accession>A0A7D7Y4N3</accession>
<dbReference type="EMBL" id="CP059674">
    <property type="protein sequence ID" value="QMT98377.1"/>
    <property type="molecule type" value="Genomic_DNA"/>
</dbReference>
<proteinExistence type="predicted"/>
<dbReference type="Proteomes" id="UP000514704">
    <property type="component" value="Chromosome"/>
</dbReference>
<protein>
    <submittedName>
        <fullName evidence="2">Uncharacterized protein</fullName>
    </submittedName>
</protein>
<sequence>MTKYIENNALSTYTFNPRGLKAIIFIGVFSSLISIGFLVIGGDVSLGFKVFFNFIWYPFIGLGYCISALAIGFDVYTHKHLTFKQYIYKNRFFYFCFYTCAFLSIIIFIITLSVLRSQNSPLVDLGILANKKDPLLGWGTNPKNWYGFVFLYTLVPLVNYNIIGTTFVATLFWFNLFGFLIINFLNKAGFFWNTFLIVILVAYCFFSHLCLSVATENTEIAHKNPWLFEVFRYSGFINTMTLFYFGLYMRKYMRIWKFKFSVTTLVVLTVAAIVAQTVLDFTYYKKITFDFVFANAYASPLILILSWLWLNTCLGYNLDNKKTKSRFIGHFNKFTHHINFCYPIWFQLAGWTSTFVFGYLFINIIAGVDINPSWYQTLKLSFKLNADQNNAIFISLMIFNMFVIPVAYYYPSKFMLYALKKIDQKVELRRNNQLIK</sequence>
<evidence type="ECO:0000313" key="2">
    <source>
        <dbReference type="EMBL" id="QMT98377.1"/>
    </source>
</evidence>
<feature type="transmembrane region" description="Helical" evidence="1">
    <location>
        <begin position="20"/>
        <end position="42"/>
    </location>
</feature>
<feature type="transmembrane region" description="Helical" evidence="1">
    <location>
        <begin position="260"/>
        <end position="284"/>
    </location>
</feature>
<feature type="transmembrane region" description="Helical" evidence="1">
    <location>
        <begin position="339"/>
        <end position="362"/>
    </location>
</feature>
<feature type="transmembrane region" description="Helical" evidence="1">
    <location>
        <begin position="194"/>
        <end position="214"/>
    </location>
</feature>
<dbReference type="AlphaFoldDB" id="A0A7D7Y4N3"/>
<reference evidence="2 3" key="1">
    <citation type="journal article" date="2017" name="Int. J. Syst. Evol. Microbiol.">
        <title>Mycoplasma tullyi sp. nov., isolated from penguins of the genus Spheniscus.</title>
        <authorList>
            <person name="Yavari C.A."/>
            <person name="Ramirez A.S."/>
            <person name="Nicholas R.A.J."/>
            <person name="Radford A.D."/>
            <person name="Darby A.C."/>
            <person name="Bradbury J.M."/>
        </authorList>
    </citation>
    <scope>NUCLEOTIDE SEQUENCE [LARGE SCALE GENOMIC DNA]</scope>
    <source>
        <strain evidence="2 3">56A97T</strain>
    </source>
</reference>
<evidence type="ECO:0000313" key="3">
    <source>
        <dbReference type="Proteomes" id="UP000514704"/>
    </source>
</evidence>
<feature type="transmembrane region" description="Helical" evidence="1">
    <location>
        <begin position="92"/>
        <end position="115"/>
    </location>
</feature>
<name>A0A7D7Y4N3_9MOLU</name>
<gene>
    <name evidence="2" type="ORF">H3143_02640</name>
</gene>
<evidence type="ECO:0000256" key="1">
    <source>
        <dbReference type="SAM" id="Phobius"/>
    </source>
</evidence>
<feature type="transmembrane region" description="Helical" evidence="1">
    <location>
        <begin position="54"/>
        <end position="71"/>
    </location>
</feature>
<keyword evidence="3" id="KW-1185">Reference proteome</keyword>
<dbReference type="KEGG" id="mtuy:H3143_02640"/>
<feature type="transmembrane region" description="Helical" evidence="1">
    <location>
        <begin position="296"/>
        <end position="318"/>
    </location>
</feature>
<keyword evidence="1" id="KW-0472">Membrane</keyword>